<keyword evidence="1" id="KW-1133">Transmembrane helix</keyword>
<evidence type="ECO:0000313" key="2">
    <source>
        <dbReference type="EMBL" id="GGK06479.1"/>
    </source>
</evidence>
<dbReference type="Pfam" id="PF12822">
    <property type="entry name" value="ECF_trnsprt"/>
    <property type="match status" value="1"/>
</dbReference>
<accession>A0A917Q198</accession>
<sequence>MIYRRGNNLMNTYKLTLLALLASLAVVGRSVFAFLPNIQPVTSLIIICGLLLGPAAAILLALLTTFLSNMVLGMGIWTVWQVVSWALIGIISGCMGRYSQRIPVYIIAIFSVFSGFLYGFIISLTTYSITGAFWPYYLAGLPFDMYHAIGNAVFIILLYPIISHLFAKYANNRFYLQNTS</sequence>
<reference evidence="2" key="1">
    <citation type="journal article" date="2014" name="Int. J. Syst. Evol. Microbiol.">
        <title>Complete genome sequence of Corynebacterium casei LMG S-19264T (=DSM 44701T), isolated from a smear-ripened cheese.</title>
        <authorList>
            <consortium name="US DOE Joint Genome Institute (JGI-PGF)"/>
            <person name="Walter F."/>
            <person name="Albersmeier A."/>
            <person name="Kalinowski J."/>
            <person name="Ruckert C."/>
        </authorList>
    </citation>
    <scope>NUCLEOTIDE SEQUENCE</scope>
    <source>
        <strain evidence="2">JCM 12580</strain>
    </source>
</reference>
<keyword evidence="1" id="KW-0812">Transmembrane</keyword>
<protein>
    <submittedName>
        <fullName evidence="2">Membrane protein</fullName>
    </submittedName>
</protein>
<keyword evidence="3" id="KW-1185">Reference proteome</keyword>
<dbReference type="Gene3D" id="1.10.1760.20">
    <property type="match status" value="1"/>
</dbReference>
<dbReference type="InterPro" id="IPR024529">
    <property type="entry name" value="ECF_trnsprt_substrate-spec"/>
</dbReference>
<feature type="transmembrane region" description="Helical" evidence="1">
    <location>
        <begin position="148"/>
        <end position="167"/>
    </location>
</feature>
<feature type="transmembrane region" description="Helical" evidence="1">
    <location>
        <begin position="104"/>
        <end position="127"/>
    </location>
</feature>
<reference evidence="2" key="2">
    <citation type="submission" date="2020-09" db="EMBL/GenBank/DDBJ databases">
        <authorList>
            <person name="Sun Q."/>
            <person name="Ohkuma M."/>
        </authorList>
    </citation>
    <scope>NUCLEOTIDE SEQUENCE</scope>
    <source>
        <strain evidence="2">JCM 12580</strain>
    </source>
</reference>
<organism evidence="2 3">
    <name type="scientific">Lentibacillus kapialis</name>
    <dbReference type="NCBI Taxonomy" id="340214"/>
    <lineage>
        <taxon>Bacteria</taxon>
        <taxon>Bacillati</taxon>
        <taxon>Bacillota</taxon>
        <taxon>Bacilli</taxon>
        <taxon>Bacillales</taxon>
        <taxon>Bacillaceae</taxon>
        <taxon>Lentibacillus</taxon>
    </lineage>
</organism>
<name>A0A917Q198_9BACI</name>
<feature type="transmembrane region" description="Helical" evidence="1">
    <location>
        <begin position="79"/>
        <end position="98"/>
    </location>
</feature>
<comment type="caution">
    <text evidence="2">The sequence shown here is derived from an EMBL/GenBank/DDBJ whole genome shotgun (WGS) entry which is preliminary data.</text>
</comment>
<dbReference type="Proteomes" id="UP000658382">
    <property type="component" value="Unassembled WGS sequence"/>
</dbReference>
<feature type="transmembrane region" description="Helical" evidence="1">
    <location>
        <begin position="43"/>
        <end position="67"/>
    </location>
</feature>
<dbReference type="AlphaFoldDB" id="A0A917Q198"/>
<proteinExistence type="predicted"/>
<evidence type="ECO:0000256" key="1">
    <source>
        <dbReference type="SAM" id="Phobius"/>
    </source>
</evidence>
<keyword evidence="1" id="KW-0472">Membrane</keyword>
<dbReference type="GO" id="GO:0022857">
    <property type="term" value="F:transmembrane transporter activity"/>
    <property type="evidence" value="ECO:0007669"/>
    <property type="project" value="InterPro"/>
</dbReference>
<evidence type="ECO:0000313" key="3">
    <source>
        <dbReference type="Proteomes" id="UP000658382"/>
    </source>
</evidence>
<gene>
    <name evidence="2" type="ORF">GCM10007063_31280</name>
</gene>
<dbReference type="EMBL" id="BMNQ01000067">
    <property type="protein sequence ID" value="GGK06479.1"/>
    <property type="molecule type" value="Genomic_DNA"/>
</dbReference>